<evidence type="ECO:0000313" key="10">
    <source>
        <dbReference type="Proteomes" id="UP000595897"/>
    </source>
</evidence>
<keyword evidence="2 7" id="KW-0813">Transport</keyword>
<feature type="transmembrane region" description="Helical" evidence="7">
    <location>
        <begin position="176"/>
        <end position="197"/>
    </location>
</feature>
<dbReference type="PANTHER" id="PTHR43386:SF1">
    <property type="entry name" value="D,D-DIPEPTIDE TRANSPORT SYSTEM PERMEASE PROTEIN DDPC-RELATED"/>
    <property type="match status" value="1"/>
</dbReference>
<dbReference type="GO" id="GO:0055085">
    <property type="term" value="P:transmembrane transport"/>
    <property type="evidence" value="ECO:0007669"/>
    <property type="project" value="InterPro"/>
</dbReference>
<feature type="transmembrane region" description="Helical" evidence="7">
    <location>
        <begin position="235"/>
        <end position="256"/>
    </location>
</feature>
<reference evidence="9 10" key="1">
    <citation type="submission" date="2020-11" db="EMBL/GenBank/DDBJ databases">
        <title>Draft genome sequencing of a Lachnospiraceae strain isolated from anoxic soil subjected to BSD treatment.</title>
        <authorList>
            <person name="Uek A."/>
            <person name="Tonouchi A."/>
        </authorList>
    </citation>
    <scope>NUCLEOTIDE SEQUENCE [LARGE SCALE GENOMIC DNA]</scope>
    <source>
        <strain evidence="9 10">TB5</strain>
    </source>
</reference>
<organism evidence="9 10">
    <name type="scientific">Anaeromicropila herbilytica</name>
    <dbReference type="NCBI Taxonomy" id="2785025"/>
    <lineage>
        <taxon>Bacteria</taxon>
        <taxon>Bacillati</taxon>
        <taxon>Bacillota</taxon>
        <taxon>Clostridia</taxon>
        <taxon>Lachnospirales</taxon>
        <taxon>Lachnospiraceae</taxon>
        <taxon>Anaeromicropila</taxon>
    </lineage>
</organism>
<comment type="similarity">
    <text evidence="7">Belongs to the binding-protein-dependent transport system permease family.</text>
</comment>
<dbReference type="SUPFAM" id="SSF161098">
    <property type="entry name" value="MetI-like"/>
    <property type="match status" value="1"/>
</dbReference>
<protein>
    <submittedName>
        <fullName evidence="9">Diguanylate cyclase</fullName>
    </submittedName>
</protein>
<dbReference type="InterPro" id="IPR000515">
    <property type="entry name" value="MetI-like"/>
</dbReference>
<dbReference type="InterPro" id="IPR035906">
    <property type="entry name" value="MetI-like_sf"/>
</dbReference>
<dbReference type="Gene3D" id="1.10.3720.10">
    <property type="entry name" value="MetI-like"/>
    <property type="match status" value="1"/>
</dbReference>
<dbReference type="Pfam" id="PF00528">
    <property type="entry name" value="BPD_transp_1"/>
    <property type="match status" value="1"/>
</dbReference>
<feature type="domain" description="ABC transmembrane type-1" evidence="8">
    <location>
        <begin position="68"/>
        <end position="257"/>
    </location>
</feature>
<dbReference type="Proteomes" id="UP000595897">
    <property type="component" value="Chromosome"/>
</dbReference>
<accession>A0A7R7EP21</accession>
<feature type="transmembrane region" description="Helical" evidence="7">
    <location>
        <begin position="103"/>
        <end position="126"/>
    </location>
</feature>
<keyword evidence="3" id="KW-1003">Cell membrane</keyword>
<dbReference type="PANTHER" id="PTHR43386">
    <property type="entry name" value="OLIGOPEPTIDE TRANSPORT SYSTEM PERMEASE PROTEIN APPC"/>
    <property type="match status" value="1"/>
</dbReference>
<keyword evidence="4 7" id="KW-0812">Transmembrane</keyword>
<evidence type="ECO:0000256" key="6">
    <source>
        <dbReference type="ARBA" id="ARBA00023136"/>
    </source>
</evidence>
<dbReference type="CDD" id="cd06261">
    <property type="entry name" value="TM_PBP2"/>
    <property type="match status" value="1"/>
</dbReference>
<evidence type="ECO:0000256" key="7">
    <source>
        <dbReference type="RuleBase" id="RU363032"/>
    </source>
</evidence>
<evidence type="ECO:0000313" key="9">
    <source>
        <dbReference type="EMBL" id="BCN32430.1"/>
    </source>
</evidence>
<gene>
    <name evidence="9" type="ORF">bsdtb5_37250</name>
</gene>
<feature type="transmembrane region" description="Helical" evidence="7">
    <location>
        <begin position="132"/>
        <end position="150"/>
    </location>
</feature>
<dbReference type="EMBL" id="AP024169">
    <property type="protein sequence ID" value="BCN32430.1"/>
    <property type="molecule type" value="Genomic_DNA"/>
</dbReference>
<evidence type="ECO:0000256" key="5">
    <source>
        <dbReference type="ARBA" id="ARBA00022989"/>
    </source>
</evidence>
<name>A0A7R7EP21_9FIRM</name>
<dbReference type="PROSITE" id="PS50928">
    <property type="entry name" value="ABC_TM1"/>
    <property type="match status" value="1"/>
</dbReference>
<keyword evidence="6 7" id="KW-0472">Membrane</keyword>
<keyword evidence="5 7" id="KW-1133">Transmembrane helix</keyword>
<dbReference type="KEGG" id="ahb:bsdtb5_37250"/>
<feature type="transmembrane region" description="Helical" evidence="7">
    <location>
        <begin position="72"/>
        <end position="96"/>
    </location>
</feature>
<dbReference type="AlphaFoldDB" id="A0A7R7EP21"/>
<feature type="transmembrane region" description="Helical" evidence="7">
    <location>
        <begin position="7"/>
        <end position="28"/>
    </location>
</feature>
<dbReference type="GO" id="GO:0005886">
    <property type="term" value="C:plasma membrane"/>
    <property type="evidence" value="ECO:0007669"/>
    <property type="project" value="UniProtKB-SubCell"/>
</dbReference>
<dbReference type="InterPro" id="IPR050366">
    <property type="entry name" value="BP-dependent_transpt_permease"/>
</dbReference>
<evidence type="ECO:0000256" key="3">
    <source>
        <dbReference type="ARBA" id="ARBA00022475"/>
    </source>
</evidence>
<keyword evidence="10" id="KW-1185">Reference proteome</keyword>
<evidence type="ECO:0000256" key="2">
    <source>
        <dbReference type="ARBA" id="ARBA00022448"/>
    </source>
</evidence>
<evidence type="ECO:0000256" key="1">
    <source>
        <dbReference type="ARBA" id="ARBA00004651"/>
    </source>
</evidence>
<proteinExistence type="inferred from homology"/>
<evidence type="ECO:0000259" key="8">
    <source>
        <dbReference type="PROSITE" id="PS50928"/>
    </source>
</evidence>
<evidence type="ECO:0000256" key="4">
    <source>
        <dbReference type="ARBA" id="ARBA00022692"/>
    </source>
</evidence>
<sequence>MKTKNINFIIGSILVGIMLVFVLIGIFYTPYNPNQMDGSVKNMAPSFTHFFGTDNFGRDIFSRCMEGAKTTFLVAIITVSIGVIFGTVIGAISGYYGGILDEIFMRIIDVLLAFPSILLALVFVSVLGTGTFNIIVALGILFIPSFARVVRSEVIAIKQLDYVKNAKLMGASSLRIMFVHILPSTFPILLSAITIGFNNAILAEAGMSYLGLGVQPPEASLGRMLSEAQTYIFSAPWYAIAPGIIIVVTVLGFSLMNEG</sequence>
<comment type="subcellular location">
    <subcellularLocation>
        <location evidence="1 7">Cell membrane</location>
        <topology evidence="1 7">Multi-pass membrane protein</topology>
    </subcellularLocation>
</comment>
<dbReference type="RefSeq" id="WP_271713478.1">
    <property type="nucleotide sequence ID" value="NZ_AP024169.1"/>
</dbReference>